<evidence type="ECO:0000313" key="2">
    <source>
        <dbReference type="Proteomes" id="UP000217076"/>
    </source>
</evidence>
<sequence length="167" mass="17064">MAFTPGRAAAMAERLRFTASTLLLGLLLTIASAGTPRAAEPGLAGLGGALSQAEGDIALACGTSLPLTVDESSLGGAGPQTLHALGVLGADSLAQAANMLCAQPGGDRLLAGQVRQVVFRHAYLAGEPYLMLQSDGTLIFELFFDPASQVDVVALAADLDRLLRQGF</sequence>
<proteinExistence type="predicted"/>
<dbReference type="Proteomes" id="UP000217076">
    <property type="component" value="Unassembled WGS sequence"/>
</dbReference>
<dbReference type="AlphaFoldDB" id="A0A1G8D2P1"/>
<dbReference type="EMBL" id="FNCV01000007">
    <property type="protein sequence ID" value="SDH52107.1"/>
    <property type="molecule type" value="Genomic_DNA"/>
</dbReference>
<gene>
    <name evidence="1" type="ORF">SAMN05421742_107167</name>
</gene>
<reference evidence="2" key="1">
    <citation type="submission" date="2016-10" db="EMBL/GenBank/DDBJ databases">
        <authorList>
            <person name="Varghese N."/>
            <person name="Submissions S."/>
        </authorList>
    </citation>
    <scope>NUCLEOTIDE SEQUENCE [LARGE SCALE GENOMIC DNA]</scope>
    <source>
        <strain evidence="2">930I</strain>
    </source>
</reference>
<name>A0A1G8D2P1_9PROT</name>
<keyword evidence="2" id="KW-1185">Reference proteome</keyword>
<evidence type="ECO:0000313" key="1">
    <source>
        <dbReference type="EMBL" id="SDH52107.1"/>
    </source>
</evidence>
<dbReference type="STRING" id="83401.SAMN05421742_107167"/>
<organism evidence="1 2">
    <name type="scientific">Roseospirillum parvum</name>
    <dbReference type="NCBI Taxonomy" id="83401"/>
    <lineage>
        <taxon>Bacteria</taxon>
        <taxon>Pseudomonadati</taxon>
        <taxon>Pseudomonadota</taxon>
        <taxon>Alphaproteobacteria</taxon>
        <taxon>Rhodospirillales</taxon>
        <taxon>Rhodospirillaceae</taxon>
        <taxon>Roseospirillum</taxon>
    </lineage>
</organism>
<protein>
    <submittedName>
        <fullName evidence="1">Uncharacterized protein</fullName>
    </submittedName>
</protein>
<accession>A0A1G8D2P1</accession>